<evidence type="ECO:0000256" key="2">
    <source>
        <dbReference type="ARBA" id="ARBA00006991"/>
    </source>
</evidence>
<accession>A0A2G9R463</accession>
<keyword evidence="3" id="KW-0479">Metal-binding</keyword>
<keyword evidence="5 11" id="KW-0863">Zinc-finger</keyword>
<evidence type="ECO:0000313" key="14">
    <source>
        <dbReference type="EMBL" id="PIO22670.1"/>
    </source>
</evidence>
<dbReference type="AlphaFoldDB" id="A0A2G9R463"/>
<dbReference type="FunFam" id="3.30.160.60:FF:002716">
    <property type="entry name" value="Zinc finger protein 212"/>
    <property type="match status" value="1"/>
</dbReference>
<keyword evidence="4" id="KW-0677">Repeat</keyword>
<feature type="compositionally biased region" description="Polar residues" evidence="12">
    <location>
        <begin position="169"/>
        <end position="179"/>
    </location>
</feature>
<protein>
    <recommendedName>
        <fullName evidence="13">C2H2-type domain-containing protein</fullName>
    </recommendedName>
</protein>
<feature type="domain" description="C2H2-type" evidence="13">
    <location>
        <begin position="332"/>
        <end position="359"/>
    </location>
</feature>
<evidence type="ECO:0000256" key="11">
    <source>
        <dbReference type="PROSITE-ProRule" id="PRU00042"/>
    </source>
</evidence>
<dbReference type="GO" id="GO:0003677">
    <property type="term" value="F:DNA binding"/>
    <property type="evidence" value="ECO:0007669"/>
    <property type="project" value="UniProtKB-KW"/>
</dbReference>
<name>A0A2G9R463_AQUCT</name>
<keyword evidence="6" id="KW-0862">Zinc</keyword>
<dbReference type="FunFam" id="3.30.160.60:FF:000358">
    <property type="entry name" value="zinc finger protein 24"/>
    <property type="match status" value="1"/>
</dbReference>
<feature type="non-terminal residue" evidence="14">
    <location>
        <position position="1"/>
    </location>
</feature>
<organism evidence="14 15">
    <name type="scientific">Aquarana catesbeiana</name>
    <name type="common">American bullfrog</name>
    <name type="synonym">Rana catesbeiana</name>
    <dbReference type="NCBI Taxonomy" id="8400"/>
    <lineage>
        <taxon>Eukaryota</taxon>
        <taxon>Metazoa</taxon>
        <taxon>Chordata</taxon>
        <taxon>Craniata</taxon>
        <taxon>Vertebrata</taxon>
        <taxon>Euteleostomi</taxon>
        <taxon>Amphibia</taxon>
        <taxon>Batrachia</taxon>
        <taxon>Anura</taxon>
        <taxon>Neobatrachia</taxon>
        <taxon>Ranoidea</taxon>
        <taxon>Ranidae</taxon>
        <taxon>Aquarana</taxon>
    </lineage>
</organism>
<proteinExistence type="inferred from homology"/>
<dbReference type="PROSITE" id="PS00028">
    <property type="entry name" value="ZINC_FINGER_C2H2_1"/>
    <property type="match status" value="6"/>
</dbReference>
<dbReference type="OrthoDB" id="2687452at2759"/>
<feature type="compositionally biased region" description="Polar residues" evidence="12">
    <location>
        <begin position="141"/>
        <end position="155"/>
    </location>
</feature>
<feature type="non-terminal residue" evidence="14">
    <location>
        <position position="461"/>
    </location>
</feature>
<evidence type="ECO:0000256" key="6">
    <source>
        <dbReference type="ARBA" id="ARBA00022833"/>
    </source>
</evidence>
<dbReference type="FunFam" id="3.30.160.60:FF:000739">
    <property type="entry name" value="Zgc:171418 protein"/>
    <property type="match status" value="1"/>
</dbReference>
<dbReference type="FunFam" id="3.30.160.60:FF:001385">
    <property type="entry name" value="zinc finger protein 774"/>
    <property type="match status" value="1"/>
</dbReference>
<evidence type="ECO:0000313" key="15">
    <source>
        <dbReference type="Proteomes" id="UP000228934"/>
    </source>
</evidence>
<feature type="domain" description="C2H2-type" evidence="13">
    <location>
        <begin position="433"/>
        <end position="455"/>
    </location>
</feature>
<feature type="domain" description="C2H2-type" evidence="13">
    <location>
        <begin position="360"/>
        <end position="387"/>
    </location>
</feature>
<evidence type="ECO:0000256" key="7">
    <source>
        <dbReference type="ARBA" id="ARBA00023015"/>
    </source>
</evidence>
<evidence type="ECO:0000256" key="12">
    <source>
        <dbReference type="SAM" id="MobiDB-lite"/>
    </source>
</evidence>
<feature type="domain" description="C2H2-type" evidence="13">
    <location>
        <begin position="220"/>
        <end position="247"/>
    </location>
</feature>
<evidence type="ECO:0000256" key="3">
    <source>
        <dbReference type="ARBA" id="ARBA00022723"/>
    </source>
</evidence>
<dbReference type="InterPro" id="IPR013087">
    <property type="entry name" value="Znf_C2H2_type"/>
</dbReference>
<dbReference type="GO" id="GO:0008270">
    <property type="term" value="F:zinc ion binding"/>
    <property type="evidence" value="ECO:0007669"/>
    <property type="project" value="UniProtKB-KW"/>
</dbReference>
<evidence type="ECO:0000256" key="10">
    <source>
        <dbReference type="ARBA" id="ARBA00023242"/>
    </source>
</evidence>
<dbReference type="InterPro" id="IPR050758">
    <property type="entry name" value="Znf_C2H2-type"/>
</dbReference>
<keyword evidence="10" id="KW-0539">Nucleus</keyword>
<evidence type="ECO:0000256" key="8">
    <source>
        <dbReference type="ARBA" id="ARBA00023125"/>
    </source>
</evidence>
<keyword evidence="9" id="KW-0804">Transcription</keyword>
<feature type="domain" description="C2H2-type" evidence="13">
    <location>
        <begin position="404"/>
        <end position="432"/>
    </location>
</feature>
<evidence type="ECO:0000256" key="4">
    <source>
        <dbReference type="ARBA" id="ARBA00022737"/>
    </source>
</evidence>
<reference evidence="15" key="1">
    <citation type="journal article" date="2017" name="Nat. Commun.">
        <title>The North American bullfrog draft genome provides insight into hormonal regulation of long noncoding RNA.</title>
        <authorList>
            <person name="Hammond S.A."/>
            <person name="Warren R.L."/>
            <person name="Vandervalk B.P."/>
            <person name="Kucuk E."/>
            <person name="Khan H."/>
            <person name="Gibb E.A."/>
            <person name="Pandoh P."/>
            <person name="Kirk H."/>
            <person name="Zhao Y."/>
            <person name="Jones M."/>
            <person name="Mungall A.J."/>
            <person name="Coope R."/>
            <person name="Pleasance S."/>
            <person name="Moore R.A."/>
            <person name="Holt R.A."/>
            <person name="Round J.M."/>
            <person name="Ohora S."/>
            <person name="Walle B.V."/>
            <person name="Veldhoen N."/>
            <person name="Helbing C.C."/>
            <person name="Birol I."/>
        </authorList>
    </citation>
    <scope>NUCLEOTIDE SEQUENCE [LARGE SCALE GENOMIC DNA]</scope>
</reference>
<evidence type="ECO:0000256" key="1">
    <source>
        <dbReference type="ARBA" id="ARBA00004123"/>
    </source>
</evidence>
<dbReference type="EMBL" id="KV978599">
    <property type="protein sequence ID" value="PIO22670.1"/>
    <property type="molecule type" value="Genomic_DNA"/>
</dbReference>
<dbReference type="PANTHER" id="PTHR23234:SF10">
    <property type="entry name" value="RIKEN CDNA 6720489N17 GENE-RELATED"/>
    <property type="match status" value="1"/>
</dbReference>
<dbReference type="Proteomes" id="UP000228934">
    <property type="component" value="Unassembled WGS sequence"/>
</dbReference>
<evidence type="ECO:0000256" key="9">
    <source>
        <dbReference type="ARBA" id="ARBA00023163"/>
    </source>
</evidence>
<comment type="subcellular location">
    <subcellularLocation>
        <location evidence="1">Nucleus</location>
    </subcellularLocation>
</comment>
<feature type="domain" description="C2H2-type" evidence="13">
    <location>
        <begin position="248"/>
        <end position="275"/>
    </location>
</feature>
<dbReference type="FunFam" id="3.30.160.60:FF:000870">
    <property type="entry name" value="zinc finger protein 197 isoform X1"/>
    <property type="match status" value="1"/>
</dbReference>
<feature type="region of interest" description="Disordered" evidence="12">
    <location>
        <begin position="125"/>
        <end position="196"/>
    </location>
</feature>
<dbReference type="SUPFAM" id="SSF57667">
    <property type="entry name" value="beta-beta-alpha zinc fingers"/>
    <property type="match status" value="5"/>
</dbReference>
<keyword evidence="15" id="KW-1185">Reference proteome</keyword>
<keyword evidence="7" id="KW-0805">Transcription regulation</keyword>
<evidence type="ECO:0000256" key="5">
    <source>
        <dbReference type="ARBA" id="ARBA00022771"/>
    </source>
</evidence>
<gene>
    <name evidence="14" type="ORF">AB205_0215440</name>
</gene>
<dbReference type="FunFam" id="3.30.160.60:FF:000706">
    <property type="entry name" value="Zinc finger protein"/>
    <property type="match status" value="1"/>
</dbReference>
<dbReference type="Gene3D" id="3.30.160.60">
    <property type="entry name" value="Classic Zinc Finger"/>
    <property type="match status" value="9"/>
</dbReference>
<dbReference type="Pfam" id="PF00096">
    <property type="entry name" value="zf-C2H2"/>
    <property type="match status" value="8"/>
</dbReference>
<dbReference type="PROSITE" id="PS50157">
    <property type="entry name" value="ZINC_FINGER_C2H2_2"/>
    <property type="match status" value="8"/>
</dbReference>
<dbReference type="InterPro" id="IPR036236">
    <property type="entry name" value="Znf_C2H2_sf"/>
</dbReference>
<evidence type="ECO:0000259" key="13">
    <source>
        <dbReference type="PROSITE" id="PS50157"/>
    </source>
</evidence>
<feature type="domain" description="C2H2-type" evidence="13">
    <location>
        <begin position="276"/>
        <end position="303"/>
    </location>
</feature>
<dbReference type="SMART" id="SM00355">
    <property type="entry name" value="ZnF_C2H2"/>
    <property type="match status" value="9"/>
</dbReference>
<comment type="similarity">
    <text evidence="2">Belongs to the krueppel C2H2-type zinc-finger protein family.</text>
</comment>
<sequence>ANKKNAEVSKYHQKKALFVGKKPRGESCIDHMTTSVKMDGDQTHVTEGILNLTLEIIYLLTGEVRRILGGHMASLLSPLIKHRPDRRDGHYVPNRKSSEGHFILSPYYNAENGDIAQYSPEVNLNTQSTHHRPYPLERSMDPSNPEESSGQSHTVTPDILLGSHRTDTSTDPSNLNESSLGHEGSHTGESSLSPLEYKKSPNECRIFVKKKRNQKTEHPFSCSACGKSFPVKADFLIHQRIHTGERPFSCSECGKCFISKELLRKHKRIHTSEGPFSCSECGKCFNMKGYLLKHQRIHTTERPFSCAECGRSFTMKGDLQKHRIVHTGERPFSCSECKKCFYRKADLLIHQRTHTDERPFSCTECGKCFLAKGHLYNHQRVHMGERPFSCLECGERFFTKGKLLEHQRKCEKSFTQQGSLVIHQRIHTGERPYSCSKCGRCFTHKGNLTKHERTHVHADCT</sequence>
<dbReference type="FunFam" id="3.30.160.60:FF:001498">
    <property type="entry name" value="Zinc finger protein 404"/>
    <property type="match status" value="1"/>
</dbReference>
<keyword evidence="8" id="KW-0238">DNA-binding</keyword>
<feature type="domain" description="C2H2-type" evidence="13">
    <location>
        <begin position="304"/>
        <end position="331"/>
    </location>
</feature>
<dbReference type="GO" id="GO:0005634">
    <property type="term" value="C:nucleus"/>
    <property type="evidence" value="ECO:0007669"/>
    <property type="project" value="UniProtKB-SubCell"/>
</dbReference>
<dbReference type="PANTHER" id="PTHR23234">
    <property type="entry name" value="ZNF44 PROTEIN"/>
    <property type="match status" value="1"/>
</dbReference>
<dbReference type="FunFam" id="3.30.160.60:FF:002343">
    <property type="entry name" value="Zinc finger protein 33A"/>
    <property type="match status" value="2"/>
</dbReference>